<evidence type="ECO:0000313" key="2">
    <source>
        <dbReference type="Proteomes" id="UP000531561"/>
    </source>
</evidence>
<gene>
    <name evidence="1" type="ORF">Bfra_006366</name>
</gene>
<keyword evidence="2" id="KW-1185">Reference proteome</keyword>
<proteinExistence type="predicted"/>
<protein>
    <submittedName>
        <fullName evidence="1">Uncharacterized protein</fullName>
    </submittedName>
</protein>
<dbReference type="AlphaFoldDB" id="A0A8H6B529"/>
<sequence length="175" mass="21019">MLPPRRSPKPVEDYVRIFKQIHEQCTELVTLKVALHELNIMFDAFSFHDHLKNDLIATDWLYKQLQGMPFLKDIVIHFQVIDLKRRYHQGWIDKSREYEWNFKVTEYEYKGNKDEALYDITDAVTDLARMEDTRRDMQRGYYIKRQTSDGGFEIDYDLSYRAACRKIEEGLLQLA</sequence>
<name>A0A8H6B529_9HELO</name>
<reference evidence="1 2" key="1">
    <citation type="journal article" date="2020" name="Phytopathology">
        <title>A high-quality genome resource of Botrytis fragariae, a new and rapidly spreading fungal pathogen causing strawberry gray mold in the U.S.A.</title>
        <authorList>
            <person name="Wu Y."/>
            <person name="Saski C.A."/>
            <person name="Schnabel G."/>
            <person name="Xiao S."/>
            <person name="Hu M."/>
        </authorList>
    </citation>
    <scope>NUCLEOTIDE SEQUENCE [LARGE SCALE GENOMIC DNA]</scope>
    <source>
        <strain evidence="1 2">BVB16</strain>
    </source>
</reference>
<organism evidence="1 2">
    <name type="scientific">Botrytis fragariae</name>
    <dbReference type="NCBI Taxonomy" id="1964551"/>
    <lineage>
        <taxon>Eukaryota</taxon>
        <taxon>Fungi</taxon>
        <taxon>Dikarya</taxon>
        <taxon>Ascomycota</taxon>
        <taxon>Pezizomycotina</taxon>
        <taxon>Leotiomycetes</taxon>
        <taxon>Helotiales</taxon>
        <taxon>Sclerotiniaceae</taxon>
        <taxon>Botrytis</taxon>
    </lineage>
</organism>
<accession>A0A8H6B529</accession>
<comment type="caution">
    <text evidence="1">The sequence shown here is derived from an EMBL/GenBank/DDBJ whole genome shotgun (WGS) entry which is preliminary data.</text>
</comment>
<dbReference type="GeneID" id="59260432"/>
<dbReference type="Proteomes" id="UP000531561">
    <property type="component" value="Unassembled WGS sequence"/>
</dbReference>
<dbReference type="EMBL" id="JABFCT010000001">
    <property type="protein sequence ID" value="KAF5879162.1"/>
    <property type="molecule type" value="Genomic_DNA"/>
</dbReference>
<dbReference type="RefSeq" id="XP_037198106.1">
    <property type="nucleotide sequence ID" value="XM_037336740.1"/>
</dbReference>
<dbReference type="OrthoDB" id="62952at2759"/>
<evidence type="ECO:0000313" key="1">
    <source>
        <dbReference type="EMBL" id="KAF5879162.1"/>
    </source>
</evidence>